<dbReference type="EMBL" id="JANPWB010000014">
    <property type="protein sequence ID" value="KAJ1097500.1"/>
    <property type="molecule type" value="Genomic_DNA"/>
</dbReference>
<sequence length="275" mass="31407">MFKKVMARVVAHLHMLGVSVFPYLEDLLLKADSPQKVISYLQTTERLLHTLRFTINVPKSHLTPSQRLPFIEAVPDTVQFRAYPPDKRVQDIQAMILIFQPLSWVSVRLTLRLLGLMASCILLVTHARCCYAFSCRPVYHRAYFLCAPTSFSCGGETLPSDPKRAFAFYLNRTKDFRVDDQLFVGYVDVKKGKVVQKRTISRWILLCFNMCYALAKKQPPEDLHAHSTRATAASTALARGLPVLDISQAAMWAFLHTFAKHYCLDSQVRRDGYFS</sequence>
<evidence type="ECO:0000313" key="3">
    <source>
        <dbReference type="Proteomes" id="UP001066276"/>
    </source>
</evidence>
<dbReference type="GO" id="GO:0003677">
    <property type="term" value="F:DNA binding"/>
    <property type="evidence" value="ECO:0007669"/>
    <property type="project" value="InterPro"/>
</dbReference>
<dbReference type="InterPro" id="IPR011010">
    <property type="entry name" value="DNA_brk_join_enz"/>
</dbReference>
<keyword evidence="3" id="KW-1185">Reference proteome</keyword>
<gene>
    <name evidence="2" type="ORF">NDU88_002618</name>
</gene>
<dbReference type="Proteomes" id="UP001066276">
    <property type="component" value="Chromosome 10"/>
</dbReference>
<comment type="caution">
    <text evidence="2">The sequence shown here is derived from an EMBL/GenBank/DDBJ whole genome shotgun (WGS) entry which is preliminary data.</text>
</comment>
<dbReference type="GO" id="GO:0015074">
    <property type="term" value="P:DNA integration"/>
    <property type="evidence" value="ECO:0007669"/>
    <property type="project" value="InterPro"/>
</dbReference>
<dbReference type="PANTHER" id="PTHR35617:SF3">
    <property type="entry name" value="CORE-BINDING (CB) DOMAIN-CONTAINING PROTEIN"/>
    <property type="match status" value="1"/>
</dbReference>
<proteinExistence type="predicted"/>
<reference evidence="2" key="1">
    <citation type="journal article" date="2022" name="bioRxiv">
        <title>Sequencing and chromosome-scale assembly of the giantPleurodeles waltlgenome.</title>
        <authorList>
            <person name="Brown T."/>
            <person name="Elewa A."/>
            <person name="Iarovenko S."/>
            <person name="Subramanian E."/>
            <person name="Araus A.J."/>
            <person name="Petzold A."/>
            <person name="Susuki M."/>
            <person name="Suzuki K.-i.T."/>
            <person name="Hayashi T."/>
            <person name="Toyoda A."/>
            <person name="Oliveira C."/>
            <person name="Osipova E."/>
            <person name="Leigh N.D."/>
            <person name="Simon A."/>
            <person name="Yun M.H."/>
        </authorList>
    </citation>
    <scope>NUCLEOTIDE SEQUENCE</scope>
    <source>
        <strain evidence="2">20211129_DDA</strain>
        <tissue evidence="2">Liver</tissue>
    </source>
</reference>
<evidence type="ECO:0000256" key="1">
    <source>
        <dbReference type="ARBA" id="ARBA00023172"/>
    </source>
</evidence>
<dbReference type="Gene3D" id="1.10.443.10">
    <property type="entry name" value="Intergrase catalytic core"/>
    <property type="match status" value="1"/>
</dbReference>
<dbReference type="PANTHER" id="PTHR35617">
    <property type="entry name" value="PHAGE_INTEGRASE DOMAIN-CONTAINING PROTEIN"/>
    <property type="match status" value="1"/>
</dbReference>
<dbReference type="SUPFAM" id="SSF56349">
    <property type="entry name" value="DNA breaking-rejoining enzymes"/>
    <property type="match status" value="1"/>
</dbReference>
<dbReference type="AlphaFoldDB" id="A0AAV7M147"/>
<organism evidence="2 3">
    <name type="scientific">Pleurodeles waltl</name>
    <name type="common">Iberian ribbed newt</name>
    <dbReference type="NCBI Taxonomy" id="8319"/>
    <lineage>
        <taxon>Eukaryota</taxon>
        <taxon>Metazoa</taxon>
        <taxon>Chordata</taxon>
        <taxon>Craniata</taxon>
        <taxon>Vertebrata</taxon>
        <taxon>Euteleostomi</taxon>
        <taxon>Amphibia</taxon>
        <taxon>Batrachia</taxon>
        <taxon>Caudata</taxon>
        <taxon>Salamandroidea</taxon>
        <taxon>Salamandridae</taxon>
        <taxon>Pleurodelinae</taxon>
        <taxon>Pleurodeles</taxon>
    </lineage>
</organism>
<name>A0AAV7M147_PLEWA</name>
<protein>
    <submittedName>
        <fullName evidence="2">Uncharacterized protein</fullName>
    </submittedName>
</protein>
<keyword evidence="1" id="KW-0233">DNA recombination</keyword>
<evidence type="ECO:0000313" key="2">
    <source>
        <dbReference type="EMBL" id="KAJ1097500.1"/>
    </source>
</evidence>
<dbReference type="InterPro" id="IPR013762">
    <property type="entry name" value="Integrase-like_cat_sf"/>
</dbReference>
<dbReference type="GO" id="GO:0006310">
    <property type="term" value="P:DNA recombination"/>
    <property type="evidence" value="ECO:0007669"/>
    <property type="project" value="UniProtKB-KW"/>
</dbReference>
<accession>A0AAV7M147</accession>